<dbReference type="InterPro" id="IPR019734">
    <property type="entry name" value="TPR_rpt"/>
</dbReference>
<dbReference type="VEuPathDB" id="AmoebaDB:NF0026550"/>
<sequence length="380" mass="43555">MTITITSTTSNEKSTTTVMENCSESSKIVVMRSSEQNDHHEHLVLEKRHEQQEQNSRENNHVSNAFTFVSITFVFLLLIIAICNDLFPKESSTNTDKLTIASMLLEKGNIAFQNMEYEHAITCYSNAIELTPNLADAWSQRGLAYLKAQSYAQALNDFNHALKLDSIHANTQNCMGVLHYYGYGVVTINYEIAFSWFEKAAKQGHAKAQHNVGLLYYYGCGTPETYTKAIEWFKSNPTAFFRFFDYLRDHSKALKWYEKAANQGHHEARYSVGHLYYRNQNYTMALEWLTKAANHNHSQAQYMLGTMYYNGDGVTQNYTIAFDWFFKSAQKEAYKWIKSAADQANLKALLLIPGQIDLTKVGKKLWSNEGSSKKKPYVML</sequence>
<feature type="repeat" description="TPR" evidence="2">
    <location>
        <begin position="135"/>
        <end position="168"/>
    </location>
</feature>
<comment type="caution">
    <text evidence="4">The sequence shown here is derived from an EMBL/GenBank/DDBJ whole genome shotgun (WGS) entry which is preliminary data.</text>
</comment>
<evidence type="ECO:0000313" key="5">
    <source>
        <dbReference type="Proteomes" id="UP000444721"/>
    </source>
</evidence>
<dbReference type="VEuPathDB" id="AmoebaDB:FDP41_001462"/>
<dbReference type="Pfam" id="PF08238">
    <property type="entry name" value="Sel1"/>
    <property type="match status" value="6"/>
</dbReference>
<keyword evidence="3" id="KW-1133">Transmembrane helix</keyword>
<evidence type="ECO:0000256" key="3">
    <source>
        <dbReference type="SAM" id="Phobius"/>
    </source>
</evidence>
<dbReference type="InterPro" id="IPR006597">
    <property type="entry name" value="Sel1-like"/>
</dbReference>
<dbReference type="VEuPathDB" id="AmoebaDB:NfTy_046280"/>
<dbReference type="AlphaFoldDB" id="A0A6A5BYS1"/>
<dbReference type="PROSITE" id="PS50005">
    <property type="entry name" value="TPR"/>
    <property type="match status" value="2"/>
</dbReference>
<dbReference type="InterPro" id="IPR050767">
    <property type="entry name" value="Sel1_AlgK"/>
</dbReference>
<keyword evidence="3" id="KW-0812">Transmembrane</keyword>
<comment type="similarity">
    <text evidence="1">Belongs to the sel-1 family.</text>
</comment>
<organism evidence="4 5">
    <name type="scientific">Naegleria fowleri</name>
    <name type="common">Brain eating amoeba</name>
    <dbReference type="NCBI Taxonomy" id="5763"/>
    <lineage>
        <taxon>Eukaryota</taxon>
        <taxon>Discoba</taxon>
        <taxon>Heterolobosea</taxon>
        <taxon>Tetramitia</taxon>
        <taxon>Eutetramitia</taxon>
        <taxon>Vahlkampfiidae</taxon>
        <taxon>Naegleria</taxon>
    </lineage>
</organism>
<feature type="transmembrane region" description="Helical" evidence="3">
    <location>
        <begin position="65"/>
        <end position="87"/>
    </location>
</feature>
<keyword evidence="5" id="KW-1185">Reference proteome</keyword>
<name>A0A6A5BYS1_NAEFO</name>
<dbReference type="EMBL" id="VFQX01000026">
    <property type="protein sequence ID" value="KAF0979484.1"/>
    <property type="molecule type" value="Genomic_DNA"/>
</dbReference>
<dbReference type="SMART" id="SM00028">
    <property type="entry name" value="TPR"/>
    <property type="match status" value="3"/>
</dbReference>
<dbReference type="Pfam" id="PF13414">
    <property type="entry name" value="TPR_11"/>
    <property type="match status" value="1"/>
</dbReference>
<protein>
    <submittedName>
        <fullName evidence="4">Uncharacterized protein</fullName>
    </submittedName>
</protein>
<keyword evidence="3" id="KW-0472">Membrane</keyword>
<dbReference type="OrthoDB" id="272077at2759"/>
<reference evidence="4 5" key="1">
    <citation type="journal article" date="2019" name="Sci. Rep.">
        <title>Nanopore sequencing improves the draft genome of the human pathogenic amoeba Naegleria fowleri.</title>
        <authorList>
            <person name="Liechti N."/>
            <person name="Schurch N."/>
            <person name="Bruggmann R."/>
            <person name="Wittwer M."/>
        </authorList>
    </citation>
    <scope>NUCLEOTIDE SEQUENCE [LARGE SCALE GENOMIC DNA]</scope>
    <source>
        <strain evidence="4 5">ATCC 30894</strain>
    </source>
</reference>
<dbReference type="RefSeq" id="XP_044564197.1">
    <property type="nucleotide sequence ID" value="XM_044704549.1"/>
</dbReference>
<evidence type="ECO:0000256" key="1">
    <source>
        <dbReference type="ARBA" id="ARBA00038101"/>
    </source>
</evidence>
<accession>A0A6A5BYS1</accession>
<feature type="repeat" description="TPR" evidence="2">
    <location>
        <begin position="101"/>
        <end position="134"/>
    </location>
</feature>
<dbReference type="InterPro" id="IPR011990">
    <property type="entry name" value="TPR-like_helical_dom_sf"/>
</dbReference>
<dbReference type="PANTHER" id="PTHR11102">
    <property type="entry name" value="SEL-1-LIKE PROTEIN"/>
    <property type="match status" value="1"/>
</dbReference>
<dbReference type="GeneID" id="68108680"/>
<proteinExistence type="inferred from homology"/>
<dbReference type="Gene3D" id="1.25.40.10">
    <property type="entry name" value="Tetratricopeptide repeat domain"/>
    <property type="match status" value="2"/>
</dbReference>
<dbReference type="Proteomes" id="UP000444721">
    <property type="component" value="Unassembled WGS sequence"/>
</dbReference>
<dbReference type="SMART" id="SM00671">
    <property type="entry name" value="SEL1"/>
    <property type="match status" value="5"/>
</dbReference>
<dbReference type="SUPFAM" id="SSF81901">
    <property type="entry name" value="HCP-like"/>
    <property type="match status" value="2"/>
</dbReference>
<keyword evidence="2" id="KW-0802">TPR repeat</keyword>
<gene>
    <name evidence="4" type="ORF">FDP41_001462</name>
</gene>
<evidence type="ECO:0000313" key="4">
    <source>
        <dbReference type="EMBL" id="KAF0979484.1"/>
    </source>
</evidence>
<evidence type="ECO:0000256" key="2">
    <source>
        <dbReference type="PROSITE-ProRule" id="PRU00339"/>
    </source>
</evidence>
<dbReference type="PANTHER" id="PTHR11102:SF160">
    <property type="entry name" value="ERAD-ASSOCIATED E3 UBIQUITIN-PROTEIN LIGASE COMPONENT HRD3"/>
    <property type="match status" value="1"/>
</dbReference>